<dbReference type="PANTHER" id="PTHR11252:SF0">
    <property type="entry name" value="POLYRIBONUCLEOTIDE NUCLEOTIDYLTRANSFERASE 1, MITOCHONDRIAL"/>
    <property type="match status" value="1"/>
</dbReference>
<dbReference type="InterPro" id="IPR015848">
    <property type="entry name" value="PNPase_PH_RNA-bd_bac/org-type"/>
</dbReference>
<evidence type="ECO:0000313" key="12">
    <source>
        <dbReference type="Proteomes" id="UP000186922"/>
    </source>
</evidence>
<dbReference type="InterPro" id="IPR004087">
    <property type="entry name" value="KH_dom"/>
</dbReference>
<dbReference type="InterPro" id="IPR012162">
    <property type="entry name" value="PNPase"/>
</dbReference>
<dbReference type="GO" id="GO:0005829">
    <property type="term" value="C:cytosol"/>
    <property type="evidence" value="ECO:0007669"/>
    <property type="project" value="TreeGrafter"/>
</dbReference>
<evidence type="ECO:0000256" key="2">
    <source>
        <dbReference type="ARBA" id="ARBA00012416"/>
    </source>
</evidence>
<name>A0A1D1V9G5_RAMVA</name>
<evidence type="ECO:0000256" key="5">
    <source>
        <dbReference type="ARBA" id="ARBA00022695"/>
    </source>
</evidence>
<dbReference type="Proteomes" id="UP000186922">
    <property type="component" value="Unassembled WGS sequence"/>
</dbReference>
<evidence type="ECO:0000256" key="9">
    <source>
        <dbReference type="SAM" id="MobiDB-lite"/>
    </source>
</evidence>
<dbReference type="SUPFAM" id="SSF54211">
    <property type="entry name" value="Ribosomal protein S5 domain 2-like"/>
    <property type="match status" value="2"/>
</dbReference>
<dbReference type="NCBIfam" id="NF008805">
    <property type="entry name" value="PRK11824.1"/>
    <property type="match status" value="1"/>
</dbReference>
<dbReference type="InterPro" id="IPR036456">
    <property type="entry name" value="PNPase_PH_RNA-bd_sf"/>
</dbReference>
<evidence type="ECO:0000256" key="6">
    <source>
        <dbReference type="ARBA" id="ARBA00022884"/>
    </source>
</evidence>
<evidence type="ECO:0000313" key="11">
    <source>
        <dbReference type="EMBL" id="GAU98331.1"/>
    </source>
</evidence>
<dbReference type="SUPFAM" id="SSF46915">
    <property type="entry name" value="Polynucleotide phosphorylase/guanosine pentaphosphate synthase (PNPase/GPSI), domain 3"/>
    <property type="match status" value="1"/>
</dbReference>
<dbReference type="STRING" id="947166.A0A1D1V9G5"/>
<dbReference type="InterPro" id="IPR012340">
    <property type="entry name" value="NA-bd_OB-fold"/>
</dbReference>
<protein>
    <recommendedName>
        <fullName evidence="2">polyribonucleotide nucleotidyltransferase</fullName>
        <ecNumber evidence="2">2.7.7.8</ecNumber>
    </recommendedName>
    <alternativeName>
        <fullName evidence="7">Polynucleotide phosphorylase 1</fullName>
    </alternativeName>
</protein>
<evidence type="ECO:0000256" key="7">
    <source>
        <dbReference type="ARBA" id="ARBA00031451"/>
    </source>
</evidence>
<evidence type="ECO:0000256" key="3">
    <source>
        <dbReference type="ARBA" id="ARBA00022490"/>
    </source>
</evidence>
<dbReference type="InterPro" id="IPR015847">
    <property type="entry name" value="ExoRNase_PH_dom2"/>
</dbReference>
<feature type="region of interest" description="Disordered" evidence="9">
    <location>
        <begin position="302"/>
        <end position="323"/>
    </location>
</feature>
<comment type="caution">
    <text evidence="11">The sequence shown here is derived from an EMBL/GenBank/DDBJ whole genome shotgun (WGS) entry which is preliminary data.</text>
</comment>
<dbReference type="InterPro" id="IPR036345">
    <property type="entry name" value="ExoRNase_PH_dom2_sf"/>
</dbReference>
<dbReference type="CDD" id="cd11363">
    <property type="entry name" value="RNase_PH_PNPase_1"/>
    <property type="match status" value="1"/>
</dbReference>
<proteinExistence type="inferred from homology"/>
<dbReference type="SUPFAM" id="SSF50249">
    <property type="entry name" value="Nucleic acid-binding proteins"/>
    <property type="match status" value="1"/>
</dbReference>
<dbReference type="GO" id="GO:0003723">
    <property type="term" value="F:RNA binding"/>
    <property type="evidence" value="ECO:0007669"/>
    <property type="project" value="UniProtKB-UniRule"/>
</dbReference>
<accession>A0A1D1V9G5</accession>
<dbReference type="GO" id="GO:0000175">
    <property type="term" value="F:3'-5'-RNA exonuclease activity"/>
    <property type="evidence" value="ECO:0007669"/>
    <property type="project" value="TreeGrafter"/>
</dbReference>
<dbReference type="InterPro" id="IPR020568">
    <property type="entry name" value="Ribosomal_Su5_D2-typ_SF"/>
</dbReference>
<dbReference type="InterPro" id="IPR036612">
    <property type="entry name" value="KH_dom_type_1_sf"/>
</dbReference>
<dbReference type="GO" id="GO:0000958">
    <property type="term" value="P:mitochondrial mRNA catabolic process"/>
    <property type="evidence" value="ECO:0007669"/>
    <property type="project" value="TreeGrafter"/>
</dbReference>
<dbReference type="Pfam" id="PF01138">
    <property type="entry name" value="RNase_PH"/>
    <property type="match status" value="2"/>
</dbReference>
<dbReference type="GO" id="GO:0004654">
    <property type="term" value="F:polyribonucleotide nucleotidyltransferase activity"/>
    <property type="evidence" value="ECO:0007669"/>
    <property type="project" value="UniProtKB-EC"/>
</dbReference>
<dbReference type="SUPFAM" id="SSF54791">
    <property type="entry name" value="Eukaryotic type KH-domain (KH-domain type I)"/>
    <property type="match status" value="1"/>
</dbReference>
<evidence type="ECO:0000256" key="1">
    <source>
        <dbReference type="ARBA" id="ARBA00007404"/>
    </source>
</evidence>
<dbReference type="InterPro" id="IPR003029">
    <property type="entry name" value="S1_domain"/>
</dbReference>
<dbReference type="InterPro" id="IPR027408">
    <property type="entry name" value="PNPase/RNase_PH_dom_sf"/>
</dbReference>
<dbReference type="FunFam" id="2.40.50.140:FF:000113">
    <property type="entry name" value="polyribonucleotide nucleotidyltransferase 1, mitochondrial"/>
    <property type="match status" value="1"/>
</dbReference>
<dbReference type="PROSITE" id="PS50126">
    <property type="entry name" value="S1"/>
    <property type="match status" value="1"/>
</dbReference>
<dbReference type="Gene3D" id="3.30.1370.10">
    <property type="entry name" value="K Homology domain, type 1"/>
    <property type="match status" value="1"/>
</dbReference>
<dbReference type="CDD" id="cd09033">
    <property type="entry name" value="KH-I_PNPT1"/>
    <property type="match status" value="1"/>
</dbReference>
<organism evidence="11 12">
    <name type="scientific">Ramazzottius varieornatus</name>
    <name type="common">Water bear</name>
    <name type="synonym">Tardigrade</name>
    <dbReference type="NCBI Taxonomy" id="947166"/>
    <lineage>
        <taxon>Eukaryota</taxon>
        <taxon>Metazoa</taxon>
        <taxon>Ecdysozoa</taxon>
        <taxon>Tardigrada</taxon>
        <taxon>Eutardigrada</taxon>
        <taxon>Parachela</taxon>
        <taxon>Hypsibioidea</taxon>
        <taxon>Ramazzottiidae</taxon>
        <taxon>Ramazzottius</taxon>
    </lineage>
</organism>
<dbReference type="Pfam" id="PF03725">
    <property type="entry name" value="RNase_PH_C"/>
    <property type="match status" value="1"/>
</dbReference>
<dbReference type="PROSITE" id="PS50084">
    <property type="entry name" value="KH_TYPE_1"/>
    <property type="match status" value="1"/>
</dbReference>
<comment type="similarity">
    <text evidence="1">Belongs to the polyribonucleotide nucleotidyltransferase family.</text>
</comment>
<dbReference type="Gene3D" id="3.30.230.70">
    <property type="entry name" value="GHMP Kinase, N-terminal domain"/>
    <property type="match status" value="2"/>
</dbReference>
<dbReference type="FunFam" id="3.30.1370.10:FF:000044">
    <property type="entry name" value="Polyribonucleotide nucleotidyltransferase 1, mitochondrial"/>
    <property type="match status" value="1"/>
</dbReference>
<keyword evidence="5" id="KW-0548">Nucleotidyltransferase</keyword>
<dbReference type="EMBL" id="BDGG01000004">
    <property type="protein sequence ID" value="GAU98331.1"/>
    <property type="molecule type" value="Genomic_DNA"/>
</dbReference>
<dbReference type="GO" id="GO:0000965">
    <property type="term" value="P:mitochondrial RNA 3'-end processing"/>
    <property type="evidence" value="ECO:0007669"/>
    <property type="project" value="TreeGrafter"/>
</dbReference>
<keyword evidence="4" id="KW-0808">Transferase</keyword>
<dbReference type="EC" id="2.7.7.8" evidence="2"/>
<dbReference type="CDD" id="cd11364">
    <property type="entry name" value="RNase_PH_PNPase_2"/>
    <property type="match status" value="1"/>
</dbReference>
<keyword evidence="6 8" id="KW-0694">RNA-binding</keyword>
<dbReference type="Gene3D" id="2.40.50.140">
    <property type="entry name" value="Nucleic acid-binding proteins"/>
    <property type="match status" value="1"/>
</dbReference>
<dbReference type="OrthoDB" id="437922at2759"/>
<evidence type="ECO:0000256" key="4">
    <source>
        <dbReference type="ARBA" id="ARBA00022679"/>
    </source>
</evidence>
<dbReference type="InterPro" id="IPR001247">
    <property type="entry name" value="ExoRNase_PH_dom1"/>
</dbReference>
<evidence type="ECO:0000256" key="8">
    <source>
        <dbReference type="PROSITE-ProRule" id="PRU00117"/>
    </source>
</evidence>
<evidence type="ECO:0000259" key="10">
    <source>
        <dbReference type="PROSITE" id="PS50126"/>
    </source>
</evidence>
<keyword evidence="12" id="KW-1185">Reference proteome</keyword>
<dbReference type="AlphaFoldDB" id="A0A1D1V9G5"/>
<gene>
    <name evidence="11" type="primary">RvY_09492-1</name>
    <name evidence="11" type="synonym">RvY_09492.1</name>
    <name evidence="11" type="ORF">RvY_09492</name>
</gene>
<dbReference type="FunFam" id="3.30.230.70:FF:000032">
    <property type="entry name" value="Polyribonucleotide nucleotidyltransferase 1"/>
    <property type="match status" value="1"/>
</dbReference>
<sequence length="816" mass="89365">MIIMVCNMQLTQCWSGTRAASSKRLLEYARKVTSFRCGSTLGSVWSQTKQGSVEIPFANGKTMTVSTGQLARFADGSAVVQLGETSVLVTAVCKALTSNNNSFVPLVVDYRQKAAAAGRIPTNFLRKDLGASEKEILTSRMIDRSVRPLFRSAEIYDTQIMCNLLAVDAKNDPDILAINGASAALLLSGVPWEGPIGAVRVGLLDNDLVVNPTRKEQQSSKLNLVIAATEGNKVLMIDASANNVIQQDFMKAVKFGVKEAQKVIRQLKELHKMSGKPRRVKAEQPKKALTPVTEVQAVEERAVDSGEEVTGEAVEQPRQPPSDEEVLERCSSMAYESLRTIFTDPAHDKISRDVAVTEVRVATVDTLRKEFPTYEAMKFSDVFNKLSKDTFRNLIFEMNKRCDGRGLDDLRYISCQTDIHKPLHGSALFQRGQTQVLCTVTFDSLDSAWKADPASVILSGLKEKNFMLHYEFPPYATNETGRLSAFGRRELGHGALAEKALRAVIPPDFPFTIRLTSEVLESNGSSSMATVCGGSLALMDAGVPISEPAAGVAVGLVTKYDESGEEIVEYRILTDLLGIEDYLGDMDFKLAGTRTGITALQLDVKIPGLPQKIVMEAIQKGSDGRNRVLNIMNECLDTPRTMRKDNAPVVEKLEVPAHKRAKFIGFGGYNLKKLTSETGVHISSEDEGTYSLFAPNQAAMDEAKQAIKAILEEEKEPELQFGAVYTAKIMEIRDNGILVSFFPNQVPFLIPNSQLDTRKIGHAEVLGFQVGQEISVKYFGRDPATGRHRASRKVLMSLPSSVPKNLSPEKATASAS</sequence>
<dbReference type="GO" id="GO:0005739">
    <property type="term" value="C:mitochondrion"/>
    <property type="evidence" value="ECO:0007669"/>
    <property type="project" value="TreeGrafter"/>
</dbReference>
<feature type="domain" description="S1 motif" evidence="10">
    <location>
        <begin position="722"/>
        <end position="799"/>
    </location>
</feature>
<dbReference type="FunFam" id="3.30.230.70:FF:000001">
    <property type="entry name" value="Polyribonucleotide nucleotidyltransferase"/>
    <property type="match status" value="1"/>
</dbReference>
<dbReference type="SUPFAM" id="SSF55666">
    <property type="entry name" value="Ribonuclease PH domain 2-like"/>
    <property type="match status" value="2"/>
</dbReference>
<dbReference type="Pfam" id="PF00013">
    <property type="entry name" value="KH_1"/>
    <property type="match status" value="1"/>
</dbReference>
<dbReference type="PANTHER" id="PTHR11252">
    <property type="entry name" value="POLYRIBONUCLEOTIDE NUCLEOTIDYLTRANSFERASE"/>
    <property type="match status" value="1"/>
</dbReference>
<reference evidence="11 12" key="1">
    <citation type="journal article" date="2016" name="Nat. Commun.">
        <title>Extremotolerant tardigrade genome and improved radiotolerance of human cultured cells by tardigrade-unique protein.</title>
        <authorList>
            <person name="Hashimoto T."/>
            <person name="Horikawa D.D."/>
            <person name="Saito Y."/>
            <person name="Kuwahara H."/>
            <person name="Kozuka-Hata H."/>
            <person name="Shin-I T."/>
            <person name="Minakuchi Y."/>
            <person name="Ohishi K."/>
            <person name="Motoyama A."/>
            <person name="Aizu T."/>
            <person name="Enomoto A."/>
            <person name="Kondo K."/>
            <person name="Tanaka S."/>
            <person name="Hara Y."/>
            <person name="Koshikawa S."/>
            <person name="Sagara H."/>
            <person name="Miura T."/>
            <person name="Yokobori S."/>
            <person name="Miyagawa K."/>
            <person name="Suzuki Y."/>
            <person name="Kubo T."/>
            <person name="Oyama M."/>
            <person name="Kohara Y."/>
            <person name="Fujiyama A."/>
            <person name="Arakawa K."/>
            <person name="Katayama T."/>
            <person name="Toyoda A."/>
            <person name="Kunieda T."/>
        </authorList>
    </citation>
    <scope>NUCLEOTIDE SEQUENCE [LARGE SCALE GENOMIC DNA]</scope>
    <source>
        <strain evidence="11 12">YOKOZUNA-1</strain>
    </source>
</reference>
<keyword evidence="3" id="KW-0963">Cytoplasm</keyword>
<dbReference type="InterPro" id="IPR004088">
    <property type="entry name" value="KH_dom_type_1"/>
</dbReference>
<dbReference type="Pfam" id="PF03726">
    <property type="entry name" value="PNPase"/>
    <property type="match status" value="1"/>
</dbReference>
<dbReference type="SMART" id="SM00322">
    <property type="entry name" value="KH"/>
    <property type="match status" value="1"/>
</dbReference>